<dbReference type="InParanoid" id="G4ZYE4"/>
<protein>
    <submittedName>
        <fullName evidence="2">Uncharacterized protein</fullName>
    </submittedName>
</protein>
<dbReference type="RefSeq" id="XP_009532329.1">
    <property type="nucleotide sequence ID" value="XM_009534034.1"/>
</dbReference>
<dbReference type="KEGG" id="psoj:PHYSODRAFT_355173"/>
<feature type="compositionally biased region" description="Low complexity" evidence="1">
    <location>
        <begin position="23"/>
        <end position="53"/>
    </location>
</feature>
<dbReference type="Proteomes" id="UP000002640">
    <property type="component" value="Unassembled WGS sequence"/>
</dbReference>
<feature type="compositionally biased region" description="Polar residues" evidence="1">
    <location>
        <begin position="69"/>
        <end position="86"/>
    </location>
</feature>
<dbReference type="OMA" id="DWTSHEG"/>
<evidence type="ECO:0000313" key="3">
    <source>
        <dbReference type="Proteomes" id="UP000002640"/>
    </source>
</evidence>
<dbReference type="AlphaFoldDB" id="G4ZYE4"/>
<name>G4ZYE4_PHYSP</name>
<gene>
    <name evidence="2" type="ORF">PHYSODRAFT_355173</name>
</gene>
<accession>G4ZYE4</accession>
<keyword evidence="3" id="KW-1185">Reference proteome</keyword>
<dbReference type="EMBL" id="JH159157">
    <property type="protein sequence ID" value="EGZ11996.1"/>
    <property type="molecule type" value="Genomic_DNA"/>
</dbReference>
<evidence type="ECO:0000313" key="2">
    <source>
        <dbReference type="EMBL" id="EGZ11996.1"/>
    </source>
</evidence>
<evidence type="ECO:0000256" key="1">
    <source>
        <dbReference type="SAM" id="MobiDB-lite"/>
    </source>
</evidence>
<reference evidence="2 3" key="1">
    <citation type="journal article" date="2006" name="Science">
        <title>Phytophthora genome sequences uncover evolutionary origins and mechanisms of pathogenesis.</title>
        <authorList>
            <person name="Tyler B.M."/>
            <person name="Tripathy S."/>
            <person name="Zhang X."/>
            <person name="Dehal P."/>
            <person name="Jiang R.H."/>
            <person name="Aerts A."/>
            <person name="Arredondo F.D."/>
            <person name="Baxter L."/>
            <person name="Bensasson D."/>
            <person name="Beynon J.L."/>
            <person name="Chapman J."/>
            <person name="Damasceno C.M."/>
            <person name="Dorrance A.E."/>
            <person name="Dou D."/>
            <person name="Dickerman A.W."/>
            <person name="Dubchak I.L."/>
            <person name="Garbelotto M."/>
            <person name="Gijzen M."/>
            <person name="Gordon S.G."/>
            <person name="Govers F."/>
            <person name="Grunwald N.J."/>
            <person name="Huang W."/>
            <person name="Ivors K.L."/>
            <person name="Jones R.W."/>
            <person name="Kamoun S."/>
            <person name="Krampis K."/>
            <person name="Lamour K.H."/>
            <person name="Lee M.K."/>
            <person name="McDonald W.H."/>
            <person name="Medina M."/>
            <person name="Meijer H.J."/>
            <person name="Nordberg E.K."/>
            <person name="Maclean D.J."/>
            <person name="Ospina-Giraldo M.D."/>
            <person name="Morris P.F."/>
            <person name="Phuntumart V."/>
            <person name="Putnam N.H."/>
            <person name="Rash S."/>
            <person name="Rose J.K."/>
            <person name="Sakihama Y."/>
            <person name="Salamov A.A."/>
            <person name="Savidor A."/>
            <person name="Scheuring C.F."/>
            <person name="Smith B.M."/>
            <person name="Sobral B.W."/>
            <person name="Terry A."/>
            <person name="Torto-Alalibo T.A."/>
            <person name="Win J."/>
            <person name="Xu Z."/>
            <person name="Zhang H."/>
            <person name="Grigoriev I.V."/>
            <person name="Rokhsar D.S."/>
            <person name="Boore J.L."/>
        </authorList>
    </citation>
    <scope>NUCLEOTIDE SEQUENCE [LARGE SCALE GENOMIC DNA]</scope>
    <source>
        <strain evidence="2 3">P6497</strain>
    </source>
</reference>
<dbReference type="GeneID" id="20649814"/>
<organism evidence="2 3">
    <name type="scientific">Phytophthora sojae (strain P6497)</name>
    <name type="common">Soybean stem and root rot agent</name>
    <name type="synonym">Phytophthora megasperma f. sp. glycines</name>
    <dbReference type="NCBI Taxonomy" id="1094619"/>
    <lineage>
        <taxon>Eukaryota</taxon>
        <taxon>Sar</taxon>
        <taxon>Stramenopiles</taxon>
        <taxon>Oomycota</taxon>
        <taxon>Peronosporomycetes</taxon>
        <taxon>Peronosporales</taxon>
        <taxon>Peronosporaceae</taxon>
        <taxon>Phytophthora</taxon>
    </lineage>
</organism>
<feature type="region of interest" description="Disordered" evidence="1">
    <location>
        <begin position="15"/>
        <end position="101"/>
    </location>
</feature>
<proteinExistence type="predicted"/>
<sequence length="134" mass="14825">MCSYNPMPNFYNISTQYNDSGFRPSPRTMTSRPTRTAPAPRTSPRASRPSSTRRGNRTAWRTSRDRPRCSTTGQTVSDWTSHEGTTSRAARGDSSDSSAVSVSMASVLLLGSVIARQRCPTQVPVDGRRRRNTQ</sequence>